<name>A0A5C6BZ54_9BACT</name>
<dbReference type="Proteomes" id="UP000319908">
    <property type="component" value="Unassembled WGS sequence"/>
</dbReference>
<evidence type="ECO:0000256" key="4">
    <source>
        <dbReference type="ARBA" id="ARBA00022989"/>
    </source>
</evidence>
<dbReference type="InterPro" id="IPR038330">
    <property type="entry name" value="TspO/MBR-related_sf"/>
</dbReference>
<dbReference type="PIRSF" id="PIRSF005859">
    <property type="entry name" value="PBR"/>
    <property type="match status" value="1"/>
</dbReference>
<keyword evidence="8" id="KW-1185">Reference proteome</keyword>
<evidence type="ECO:0000313" key="8">
    <source>
        <dbReference type="Proteomes" id="UP000319908"/>
    </source>
</evidence>
<feature type="transmembrane region" description="Helical" evidence="6">
    <location>
        <begin position="84"/>
        <end position="103"/>
    </location>
</feature>
<protein>
    <submittedName>
        <fullName evidence="7">TspO/MBR family protein</fullName>
    </submittedName>
</protein>
<accession>A0A5C6BZ54</accession>
<organism evidence="7 8">
    <name type="scientific">Allorhodopirellula heiligendammensis</name>
    <dbReference type="NCBI Taxonomy" id="2714739"/>
    <lineage>
        <taxon>Bacteria</taxon>
        <taxon>Pseudomonadati</taxon>
        <taxon>Planctomycetota</taxon>
        <taxon>Planctomycetia</taxon>
        <taxon>Pirellulales</taxon>
        <taxon>Pirellulaceae</taxon>
        <taxon>Allorhodopirellula</taxon>
    </lineage>
</organism>
<feature type="transmembrane region" description="Helical" evidence="6">
    <location>
        <begin position="26"/>
        <end position="46"/>
    </location>
</feature>
<dbReference type="Gene3D" id="1.20.1260.100">
    <property type="entry name" value="TspO/MBR protein"/>
    <property type="match status" value="1"/>
</dbReference>
<dbReference type="RefSeq" id="WP_146407896.1">
    <property type="nucleotide sequence ID" value="NZ_SJPU01000002.1"/>
</dbReference>
<dbReference type="CDD" id="cd15904">
    <property type="entry name" value="TSPO_MBR"/>
    <property type="match status" value="1"/>
</dbReference>
<evidence type="ECO:0000256" key="1">
    <source>
        <dbReference type="ARBA" id="ARBA00004141"/>
    </source>
</evidence>
<evidence type="ECO:0000256" key="3">
    <source>
        <dbReference type="ARBA" id="ARBA00022692"/>
    </source>
</evidence>
<dbReference type="EMBL" id="SJPU01000002">
    <property type="protein sequence ID" value="TWU16194.1"/>
    <property type="molecule type" value="Genomic_DNA"/>
</dbReference>
<comment type="subcellular location">
    <subcellularLocation>
        <location evidence="1">Membrane</location>
        <topology evidence="1">Multi-pass membrane protein</topology>
    </subcellularLocation>
</comment>
<sequence length="134" mass="15476">MNLQTDWRAWYDALGKPAWTPEPSTISLIWTILYPIIVVTFLYVFYKIARKQLPWRVGIPFAINLVANLAFTPILFGLQNLQLAAVDITIVWLSLLWAMVSIWPHQRWIAIAQVPYFVWVSIASMLQFAITANN</sequence>
<dbReference type="OrthoDB" id="9795496at2"/>
<feature type="transmembrane region" description="Helical" evidence="6">
    <location>
        <begin position="110"/>
        <end position="130"/>
    </location>
</feature>
<dbReference type="AlphaFoldDB" id="A0A5C6BZ54"/>
<dbReference type="GO" id="GO:0016020">
    <property type="term" value="C:membrane"/>
    <property type="evidence" value="ECO:0007669"/>
    <property type="project" value="UniProtKB-SubCell"/>
</dbReference>
<comment type="similarity">
    <text evidence="2">Belongs to the TspO/BZRP family.</text>
</comment>
<dbReference type="Pfam" id="PF03073">
    <property type="entry name" value="TspO_MBR"/>
    <property type="match status" value="1"/>
</dbReference>
<keyword evidence="5 6" id="KW-0472">Membrane</keyword>
<dbReference type="FunFam" id="1.20.1260.100:FF:000001">
    <property type="entry name" value="translocator protein 2"/>
    <property type="match status" value="1"/>
</dbReference>
<keyword evidence="3 6" id="KW-0812">Transmembrane</keyword>
<dbReference type="PANTHER" id="PTHR10057:SF0">
    <property type="entry name" value="TRANSLOCATOR PROTEIN"/>
    <property type="match status" value="1"/>
</dbReference>
<comment type="caution">
    <text evidence="7">The sequence shown here is derived from an EMBL/GenBank/DDBJ whole genome shotgun (WGS) entry which is preliminary data.</text>
</comment>
<evidence type="ECO:0000256" key="6">
    <source>
        <dbReference type="SAM" id="Phobius"/>
    </source>
</evidence>
<proteinExistence type="inferred from homology"/>
<gene>
    <name evidence="7" type="ORF">Poly21_33990</name>
</gene>
<keyword evidence="4 6" id="KW-1133">Transmembrane helix</keyword>
<reference evidence="7 8" key="1">
    <citation type="journal article" date="2020" name="Antonie Van Leeuwenhoek">
        <title>Rhodopirellula heiligendammensis sp. nov., Rhodopirellula pilleata sp. nov., and Rhodopirellula solitaria sp. nov. isolated from natural or artificial marine surfaces in Northern Germany and California, USA, and emended description of the genus Rhodopirellula.</title>
        <authorList>
            <person name="Kallscheuer N."/>
            <person name="Wiegand S."/>
            <person name="Jogler M."/>
            <person name="Boedeker C."/>
            <person name="Peeters S.H."/>
            <person name="Rast P."/>
            <person name="Heuer A."/>
            <person name="Jetten M.S.M."/>
            <person name="Rohde M."/>
            <person name="Jogler C."/>
        </authorList>
    </citation>
    <scope>NUCLEOTIDE SEQUENCE [LARGE SCALE GENOMIC DNA]</scope>
    <source>
        <strain evidence="7 8">Poly21</strain>
    </source>
</reference>
<evidence type="ECO:0000256" key="2">
    <source>
        <dbReference type="ARBA" id="ARBA00007524"/>
    </source>
</evidence>
<evidence type="ECO:0000256" key="5">
    <source>
        <dbReference type="ARBA" id="ARBA00023136"/>
    </source>
</evidence>
<dbReference type="InterPro" id="IPR004307">
    <property type="entry name" value="TspO_MBR"/>
</dbReference>
<dbReference type="PANTHER" id="PTHR10057">
    <property type="entry name" value="PERIPHERAL-TYPE BENZODIAZEPINE RECEPTOR"/>
    <property type="match status" value="1"/>
</dbReference>
<feature type="transmembrane region" description="Helical" evidence="6">
    <location>
        <begin position="58"/>
        <end position="78"/>
    </location>
</feature>
<dbReference type="GO" id="GO:0033013">
    <property type="term" value="P:tetrapyrrole metabolic process"/>
    <property type="evidence" value="ECO:0007669"/>
    <property type="project" value="UniProtKB-ARBA"/>
</dbReference>
<evidence type="ECO:0000313" key="7">
    <source>
        <dbReference type="EMBL" id="TWU16194.1"/>
    </source>
</evidence>